<dbReference type="PANTHER" id="PTHR42796:SF4">
    <property type="entry name" value="FUMARYLACETOACETATE HYDROLASE DOMAIN-CONTAINING PROTEIN 2A"/>
    <property type="match status" value="1"/>
</dbReference>
<dbReference type="GO" id="GO:0016853">
    <property type="term" value="F:isomerase activity"/>
    <property type="evidence" value="ECO:0007669"/>
    <property type="project" value="UniProtKB-ARBA"/>
</dbReference>
<protein>
    <submittedName>
        <fullName evidence="4">Ureidoglycolate lyase</fullName>
        <ecNumber evidence="4">4.3.2.3</ecNumber>
    </submittedName>
</protein>
<dbReference type="EMBL" id="CP002736">
    <property type="protein sequence ID" value="AEF95314.1"/>
    <property type="molecule type" value="Genomic_DNA"/>
</dbReference>
<evidence type="ECO:0000256" key="1">
    <source>
        <dbReference type="ARBA" id="ARBA00010211"/>
    </source>
</evidence>
<evidence type="ECO:0000313" key="4">
    <source>
        <dbReference type="EMBL" id="AEF95314.1"/>
    </source>
</evidence>
<dbReference type="GO" id="GO:0046872">
    <property type="term" value="F:metal ion binding"/>
    <property type="evidence" value="ECO:0007669"/>
    <property type="project" value="UniProtKB-KW"/>
</dbReference>
<proteinExistence type="inferred from homology"/>
<dbReference type="RefSeq" id="WP_013810761.1">
    <property type="nucleotide sequence ID" value="NC_015565.1"/>
</dbReference>
<dbReference type="Pfam" id="PF01557">
    <property type="entry name" value="FAA_hydrolase"/>
    <property type="match status" value="1"/>
</dbReference>
<dbReference type="Gene3D" id="3.90.850.10">
    <property type="entry name" value="Fumarylacetoacetase-like, C-terminal domain"/>
    <property type="match status" value="1"/>
</dbReference>
<dbReference type="AlphaFoldDB" id="F6B4D7"/>
<dbReference type="InterPro" id="IPR011234">
    <property type="entry name" value="Fumarylacetoacetase-like_C"/>
</dbReference>
<dbReference type="eggNOG" id="COG0179">
    <property type="taxonomic scope" value="Bacteria"/>
</dbReference>
<feature type="domain" description="Fumarylacetoacetase-like C-terminal" evidence="3">
    <location>
        <begin position="87"/>
        <end position="293"/>
    </location>
</feature>
<dbReference type="KEGG" id="dca:Desca_2487"/>
<organism evidence="4 5">
    <name type="scientific">Desulfotomaculum nigrificans (strain DSM 14880 / VKM B-2319 / CO-1-SRB)</name>
    <name type="common">Desulfotomaculum carboxydivorans</name>
    <dbReference type="NCBI Taxonomy" id="868595"/>
    <lineage>
        <taxon>Bacteria</taxon>
        <taxon>Bacillati</taxon>
        <taxon>Bacillota</taxon>
        <taxon>Clostridia</taxon>
        <taxon>Eubacteriales</taxon>
        <taxon>Desulfotomaculaceae</taxon>
        <taxon>Desulfotomaculum</taxon>
    </lineage>
</organism>
<dbReference type="GO" id="GO:0050385">
    <property type="term" value="F:ureidoglycolate lyase activity"/>
    <property type="evidence" value="ECO:0007669"/>
    <property type="project" value="UniProtKB-EC"/>
</dbReference>
<dbReference type="HOGENOM" id="CLU_028458_3_1_9"/>
<name>F6B4D7_DESCC</name>
<comment type="similarity">
    <text evidence="1">Belongs to the FAH family.</text>
</comment>
<dbReference type="PANTHER" id="PTHR42796">
    <property type="entry name" value="FUMARYLACETOACETATE HYDROLASE DOMAIN-CONTAINING PROTEIN 2A-RELATED"/>
    <property type="match status" value="1"/>
</dbReference>
<dbReference type="InterPro" id="IPR051121">
    <property type="entry name" value="FAH"/>
</dbReference>
<dbReference type="Proteomes" id="UP000009226">
    <property type="component" value="Chromosome"/>
</dbReference>
<dbReference type="GO" id="GO:0019752">
    <property type="term" value="P:carboxylic acid metabolic process"/>
    <property type="evidence" value="ECO:0007669"/>
    <property type="project" value="UniProtKB-ARBA"/>
</dbReference>
<sequence length="294" mass="32207">MKLLQFKVADQLRLGVKTINGVLDVAKAAAELKQQTPITIDKVIQSGEDALRALEVLVDKVQGMGEAKYFLNEDAIEYAPCVSNPEKIICVGLNYINHAAESKMDVPKVPILFSKFNNALAGHKDVVHLPVAAQKFDYEAELVVVIGKTAQNVSPAEALSYVFGYTVGNDLSARDLQFRTGQWLLGKTCDQFAPVGPYIVTADELPDPQNLDIKCKVNGVLRQSANTRDMIFNCATIISYVSHHMTLKPGDIIFTGTPDGVIMGYPESQQEWLKSGDEVVISIENIGTLINKLQ</sequence>
<evidence type="ECO:0000256" key="2">
    <source>
        <dbReference type="ARBA" id="ARBA00022723"/>
    </source>
</evidence>
<evidence type="ECO:0000313" key="5">
    <source>
        <dbReference type="Proteomes" id="UP000009226"/>
    </source>
</evidence>
<dbReference type="SUPFAM" id="SSF56529">
    <property type="entry name" value="FAH"/>
    <property type="match status" value="1"/>
</dbReference>
<evidence type="ECO:0000259" key="3">
    <source>
        <dbReference type="Pfam" id="PF01557"/>
    </source>
</evidence>
<dbReference type="STRING" id="868595.Desca_2487"/>
<dbReference type="FunFam" id="3.90.850.10:FF:000002">
    <property type="entry name" value="2-hydroxyhepta-2,4-diene-1,7-dioate isomerase"/>
    <property type="match status" value="1"/>
</dbReference>
<keyword evidence="2" id="KW-0479">Metal-binding</keyword>
<reference evidence="4 5" key="1">
    <citation type="submission" date="2011-05" db="EMBL/GenBank/DDBJ databases">
        <title>Complete sequence of Desulfotomaculum carboxydivorans CO-1-SRB.</title>
        <authorList>
            <consortium name="US DOE Joint Genome Institute"/>
            <person name="Lucas S."/>
            <person name="Han J."/>
            <person name="Lapidus A."/>
            <person name="Cheng J.-F."/>
            <person name="Goodwin L."/>
            <person name="Pitluck S."/>
            <person name="Peters L."/>
            <person name="Mikhailova N."/>
            <person name="Lu M."/>
            <person name="Han C."/>
            <person name="Tapia R."/>
            <person name="Land M."/>
            <person name="Hauser L."/>
            <person name="Kyrpides N."/>
            <person name="Ivanova N."/>
            <person name="Pagani I."/>
            <person name="Stams A."/>
            <person name="Plugge C."/>
            <person name="Muyzer G."/>
            <person name="Kuever J."/>
            <person name="Parshina S."/>
            <person name="Ivanova A."/>
            <person name="Nazina T."/>
            <person name="Woyke T."/>
        </authorList>
    </citation>
    <scope>NUCLEOTIDE SEQUENCE [LARGE SCALE GENOMIC DNA]</scope>
    <source>
        <strain evidence="5">DSM 14880 / VKM B-2319 / CO-1-SRB</strain>
    </source>
</reference>
<keyword evidence="5" id="KW-1185">Reference proteome</keyword>
<accession>F6B4D7</accession>
<dbReference type="EC" id="4.3.2.3" evidence="4"/>
<gene>
    <name evidence="4" type="ordered locus">Desca_2487</name>
</gene>
<dbReference type="InterPro" id="IPR036663">
    <property type="entry name" value="Fumarylacetoacetase_C_sf"/>
</dbReference>
<keyword evidence="4" id="KW-0456">Lyase</keyword>